<accession>A0A9J5XEG6</accession>
<keyword evidence="3" id="KW-1185">Reference proteome</keyword>
<evidence type="ECO:0000256" key="1">
    <source>
        <dbReference type="SAM" id="Phobius"/>
    </source>
</evidence>
<comment type="caution">
    <text evidence="2">The sequence shown here is derived from an EMBL/GenBank/DDBJ whole genome shotgun (WGS) entry which is preliminary data.</text>
</comment>
<proteinExistence type="predicted"/>
<feature type="transmembrane region" description="Helical" evidence="1">
    <location>
        <begin position="80"/>
        <end position="102"/>
    </location>
</feature>
<organism evidence="2 3">
    <name type="scientific">Solanum commersonii</name>
    <name type="common">Commerson's wild potato</name>
    <name type="synonym">Commerson's nightshade</name>
    <dbReference type="NCBI Taxonomy" id="4109"/>
    <lineage>
        <taxon>Eukaryota</taxon>
        <taxon>Viridiplantae</taxon>
        <taxon>Streptophyta</taxon>
        <taxon>Embryophyta</taxon>
        <taxon>Tracheophyta</taxon>
        <taxon>Spermatophyta</taxon>
        <taxon>Magnoliopsida</taxon>
        <taxon>eudicotyledons</taxon>
        <taxon>Gunneridae</taxon>
        <taxon>Pentapetalae</taxon>
        <taxon>asterids</taxon>
        <taxon>lamiids</taxon>
        <taxon>Solanales</taxon>
        <taxon>Solanaceae</taxon>
        <taxon>Solanoideae</taxon>
        <taxon>Solaneae</taxon>
        <taxon>Solanum</taxon>
    </lineage>
</organism>
<name>A0A9J5XEG6_SOLCO</name>
<keyword evidence="1" id="KW-1133">Transmembrane helix</keyword>
<evidence type="ECO:0000313" key="3">
    <source>
        <dbReference type="Proteomes" id="UP000824120"/>
    </source>
</evidence>
<dbReference type="EMBL" id="JACXVP010000009">
    <property type="protein sequence ID" value="KAG5585280.1"/>
    <property type="molecule type" value="Genomic_DNA"/>
</dbReference>
<keyword evidence="1" id="KW-0472">Membrane</keyword>
<keyword evidence="1" id="KW-0812">Transmembrane</keyword>
<reference evidence="2 3" key="1">
    <citation type="submission" date="2020-09" db="EMBL/GenBank/DDBJ databases">
        <title>De no assembly of potato wild relative species, Solanum commersonii.</title>
        <authorList>
            <person name="Cho K."/>
        </authorList>
    </citation>
    <scope>NUCLEOTIDE SEQUENCE [LARGE SCALE GENOMIC DNA]</scope>
    <source>
        <strain evidence="2">LZ3.2</strain>
        <tissue evidence="2">Leaf</tissue>
    </source>
</reference>
<dbReference type="Proteomes" id="UP000824120">
    <property type="component" value="Chromosome 9"/>
</dbReference>
<gene>
    <name evidence="2" type="ORF">H5410_045714</name>
</gene>
<protein>
    <submittedName>
        <fullName evidence="2">Uncharacterized protein</fullName>
    </submittedName>
</protein>
<dbReference type="AlphaFoldDB" id="A0A9J5XEG6"/>
<evidence type="ECO:0000313" key="2">
    <source>
        <dbReference type="EMBL" id="KAG5585280.1"/>
    </source>
</evidence>
<sequence>MRAHPLFKVGDEDVEDDDTVVDEEAKGFTIECCDYYEYFEDEDIKCDKDVSSPDSEFDSTISSNRDLGRPLNNSKKRSSWISIPFVVACPLGCAYVAMSMVLKLAKDTVIKAHEKFINNQYSEKVKVVFKRHTVVVENVNPIVDEVAKCFTVECYDDDWFVEAEDILCDSLNDESSVQRS</sequence>